<sequence length="306" mass="33418">MIKVDGGGFVSRRDFLKFSAAVAGGGVLAACGGGREQDNSQLLEYLKSELGITPTTTRMDIARLAYEKAINPSWFINKRIGTYNNIEGYPLEFSTDAIGELSVPIQYPIDIKYPSPNPSETKVYAFKQNGVENQLIVYGTSGTVARSKAYGEDIIGNFLSQYFSGSKSPINKIHLDFNSVFFGPAFSAASPWMFDKQTGVVTYPAQEVLIRINRAHDFAANLGMSLDSILRFGFTNEVVGFLGNQFPETGDELIRGNVNESYSTLAAITSAIDKSFTELTLGGNAYVDLFPSIAKEMEILAEIGRK</sequence>
<comment type="caution">
    <text evidence="1">The sequence shown here is derived from an EMBL/GenBank/DDBJ whole genome shotgun (WGS) entry which is preliminary data.</text>
</comment>
<gene>
    <name evidence="1" type="ORF">UT19_C0014G0016</name>
</gene>
<dbReference type="PROSITE" id="PS51257">
    <property type="entry name" value="PROKAR_LIPOPROTEIN"/>
    <property type="match status" value="1"/>
</dbReference>
<dbReference type="Pfam" id="PF10518">
    <property type="entry name" value="TAT_signal"/>
    <property type="match status" value="1"/>
</dbReference>
<accession>A0A0G0LQG9</accession>
<name>A0A0G0LQG9_9BACT</name>
<protein>
    <recommendedName>
        <fullName evidence="3">Twin-arginine translocation signal domain-containing protein</fullName>
    </recommendedName>
</protein>
<dbReference type="PROSITE" id="PS51318">
    <property type="entry name" value="TAT"/>
    <property type="match status" value="1"/>
</dbReference>
<dbReference type="NCBIfam" id="TIGR01409">
    <property type="entry name" value="TAT_signal_seq"/>
    <property type="match status" value="1"/>
</dbReference>
<evidence type="ECO:0008006" key="3">
    <source>
        <dbReference type="Google" id="ProtNLM"/>
    </source>
</evidence>
<dbReference type="EMBL" id="LBVW01000014">
    <property type="protein sequence ID" value="KKQ93312.1"/>
    <property type="molecule type" value="Genomic_DNA"/>
</dbReference>
<dbReference type="InterPro" id="IPR006311">
    <property type="entry name" value="TAT_signal"/>
</dbReference>
<dbReference type="AlphaFoldDB" id="A0A0G0LQG9"/>
<evidence type="ECO:0000313" key="2">
    <source>
        <dbReference type="Proteomes" id="UP000034932"/>
    </source>
</evidence>
<proteinExistence type="predicted"/>
<dbReference type="Proteomes" id="UP000034932">
    <property type="component" value="Unassembled WGS sequence"/>
</dbReference>
<reference evidence="1 2" key="1">
    <citation type="journal article" date="2015" name="Nature">
        <title>rRNA introns, odd ribosomes, and small enigmatic genomes across a large radiation of phyla.</title>
        <authorList>
            <person name="Brown C.T."/>
            <person name="Hug L.A."/>
            <person name="Thomas B.C."/>
            <person name="Sharon I."/>
            <person name="Castelle C.J."/>
            <person name="Singh A."/>
            <person name="Wilkins M.J."/>
            <person name="Williams K.H."/>
            <person name="Banfield J.F."/>
        </authorList>
    </citation>
    <scope>NUCLEOTIDE SEQUENCE [LARGE SCALE GENOMIC DNA]</scope>
</reference>
<organism evidence="1 2">
    <name type="scientific">Candidatus Woesebacteria bacterium GW2011_GWB1_39_10b</name>
    <dbReference type="NCBI Taxonomy" id="1618573"/>
    <lineage>
        <taxon>Bacteria</taxon>
        <taxon>Candidatus Woeseibacteriota</taxon>
    </lineage>
</organism>
<evidence type="ECO:0000313" key="1">
    <source>
        <dbReference type="EMBL" id="KKQ93312.1"/>
    </source>
</evidence>
<dbReference type="InterPro" id="IPR019546">
    <property type="entry name" value="TAT_signal_bac_arc"/>
</dbReference>